<dbReference type="GO" id="GO:0008999">
    <property type="term" value="F:protein-N-terminal-alanine acetyltransferase activity"/>
    <property type="evidence" value="ECO:0007669"/>
    <property type="project" value="TreeGrafter"/>
</dbReference>
<dbReference type="eggNOG" id="COG1670">
    <property type="taxonomic scope" value="Bacteria"/>
</dbReference>
<reference evidence="2 3" key="1">
    <citation type="journal article" date="2009" name="Stand. Genomic Sci.">
        <title>Complete genome sequence of Beutenbergia cavernae type strain (HKI 0122).</title>
        <authorList>
            <person name="Land M."/>
            <person name="Pukall R."/>
            <person name="Abt B."/>
            <person name="Goker M."/>
            <person name="Rohde M."/>
            <person name="Glavina Del Rio T."/>
            <person name="Tice H."/>
            <person name="Copeland A."/>
            <person name="Cheng J.F."/>
            <person name="Lucas S."/>
            <person name="Chen F."/>
            <person name="Nolan M."/>
            <person name="Bruce D."/>
            <person name="Goodwin L."/>
            <person name="Pitluck S."/>
            <person name="Ivanova N."/>
            <person name="Mavromatis K."/>
            <person name="Ovchinnikova G."/>
            <person name="Pati A."/>
            <person name="Chen A."/>
            <person name="Palaniappan K."/>
            <person name="Hauser L."/>
            <person name="Chang Y.J."/>
            <person name="Jefferies C.C."/>
            <person name="Saunders E."/>
            <person name="Brettin T."/>
            <person name="Detter J.C."/>
            <person name="Han C."/>
            <person name="Chain P."/>
            <person name="Bristow J."/>
            <person name="Eisen J.A."/>
            <person name="Markowitz V."/>
            <person name="Hugenholtz P."/>
            <person name="Kyrpides N.C."/>
            <person name="Klenk H.P."/>
            <person name="Lapidus A."/>
        </authorList>
    </citation>
    <scope>NUCLEOTIDE SEQUENCE [LARGE SCALE GENOMIC DNA]</scope>
    <source>
        <strain evidence="3">ATCC BAA-8 / DSM 12333 / NBRC 16432</strain>
    </source>
</reference>
<dbReference type="OrthoDB" id="9795188at2"/>
<dbReference type="AlphaFoldDB" id="C5C3K5"/>
<dbReference type="GO" id="GO:0005737">
    <property type="term" value="C:cytoplasm"/>
    <property type="evidence" value="ECO:0007669"/>
    <property type="project" value="TreeGrafter"/>
</dbReference>
<gene>
    <name evidence="2" type="ordered locus">Bcav_3672</name>
</gene>
<proteinExistence type="predicted"/>
<accession>C5C3K5</accession>
<dbReference type="HOGENOM" id="CLU_013985_3_0_11"/>
<organism evidence="2 3">
    <name type="scientific">Beutenbergia cavernae (strain ATCC BAA-8 / DSM 12333 / CCUG 43141 / JCM 11478 / NBRC 16432 / NCIMB 13614 / HKI 0122)</name>
    <dbReference type="NCBI Taxonomy" id="471853"/>
    <lineage>
        <taxon>Bacteria</taxon>
        <taxon>Bacillati</taxon>
        <taxon>Actinomycetota</taxon>
        <taxon>Actinomycetes</taxon>
        <taxon>Micrococcales</taxon>
        <taxon>Beutenbergiaceae</taxon>
        <taxon>Beutenbergia</taxon>
    </lineage>
</organism>
<keyword evidence="3" id="KW-1185">Reference proteome</keyword>
<dbReference type="PANTHER" id="PTHR43441">
    <property type="entry name" value="RIBOSOMAL-PROTEIN-SERINE ACETYLTRANSFERASE"/>
    <property type="match status" value="1"/>
</dbReference>
<dbReference type="KEGG" id="bcv:Bcav_3672"/>
<dbReference type="InterPro" id="IPR016181">
    <property type="entry name" value="Acyl_CoA_acyltransferase"/>
</dbReference>
<protein>
    <submittedName>
        <fullName evidence="2">Putative acetyltransferase</fullName>
    </submittedName>
</protein>
<dbReference type="PANTHER" id="PTHR43441:SF10">
    <property type="entry name" value="ACETYLTRANSFERASE"/>
    <property type="match status" value="1"/>
</dbReference>
<dbReference type="RefSeq" id="WP_015884151.1">
    <property type="nucleotide sequence ID" value="NC_012669.1"/>
</dbReference>
<dbReference type="Proteomes" id="UP000007962">
    <property type="component" value="Chromosome"/>
</dbReference>
<dbReference type="SUPFAM" id="SSF55729">
    <property type="entry name" value="Acyl-CoA N-acyltransferases (Nat)"/>
    <property type="match status" value="1"/>
</dbReference>
<evidence type="ECO:0000259" key="1">
    <source>
        <dbReference type="Pfam" id="PF13302"/>
    </source>
</evidence>
<evidence type="ECO:0000313" key="3">
    <source>
        <dbReference type="Proteomes" id="UP000007962"/>
    </source>
</evidence>
<name>C5C3K5_BEUC1</name>
<dbReference type="STRING" id="471853.Bcav_3672"/>
<dbReference type="EMBL" id="CP001618">
    <property type="protein sequence ID" value="ACQ81914.1"/>
    <property type="molecule type" value="Genomic_DNA"/>
</dbReference>
<feature type="domain" description="N-acetyltransferase" evidence="1">
    <location>
        <begin position="18"/>
        <end position="158"/>
    </location>
</feature>
<evidence type="ECO:0000313" key="2">
    <source>
        <dbReference type="EMBL" id="ACQ81914.1"/>
    </source>
</evidence>
<sequence>MMLTDVSRDVRLQIDGGTLVPLVPGHAPAMAEAVAESGLLLRETVPWYRDGMTVDDFGRWAEAAKTLWADGSGFVFSVLADSTGGFLGGASLEAVHAGRLSANLSYWTRAAASGRGVATRSARRLASWGCVDLGLQRIEVSIVTTNAASLAVAQNAGAVVEGTLRNAARWDGVSRDMAVFSFIPADFAHRQHG</sequence>
<dbReference type="InterPro" id="IPR051908">
    <property type="entry name" value="Ribosomal_N-acetyltransferase"/>
</dbReference>
<keyword evidence="2" id="KW-0808">Transferase</keyword>
<dbReference type="Pfam" id="PF13302">
    <property type="entry name" value="Acetyltransf_3"/>
    <property type="match status" value="1"/>
</dbReference>
<dbReference type="GO" id="GO:1990189">
    <property type="term" value="F:protein N-terminal-serine acetyltransferase activity"/>
    <property type="evidence" value="ECO:0007669"/>
    <property type="project" value="TreeGrafter"/>
</dbReference>
<dbReference type="Gene3D" id="3.40.630.30">
    <property type="match status" value="1"/>
</dbReference>
<dbReference type="InterPro" id="IPR000182">
    <property type="entry name" value="GNAT_dom"/>
</dbReference>